<protein>
    <submittedName>
        <fullName evidence="1">Uncharacterized protein</fullName>
    </submittedName>
</protein>
<dbReference type="EMBL" id="JAWDGP010001519">
    <property type="protein sequence ID" value="KAK3790794.1"/>
    <property type="molecule type" value="Genomic_DNA"/>
</dbReference>
<evidence type="ECO:0000313" key="1">
    <source>
        <dbReference type="EMBL" id="KAK3790794.1"/>
    </source>
</evidence>
<dbReference type="Proteomes" id="UP001283361">
    <property type="component" value="Unassembled WGS sequence"/>
</dbReference>
<reference evidence="1" key="1">
    <citation type="journal article" date="2023" name="G3 (Bethesda)">
        <title>A reference genome for the long-term kleptoplast-retaining sea slug Elysia crispata morphotype clarki.</title>
        <authorList>
            <person name="Eastman K.E."/>
            <person name="Pendleton A.L."/>
            <person name="Shaikh M.A."/>
            <person name="Suttiyut T."/>
            <person name="Ogas R."/>
            <person name="Tomko P."/>
            <person name="Gavelis G."/>
            <person name="Widhalm J.R."/>
            <person name="Wisecaver J.H."/>
        </authorList>
    </citation>
    <scope>NUCLEOTIDE SEQUENCE</scope>
    <source>
        <strain evidence="1">ECLA1</strain>
    </source>
</reference>
<keyword evidence="2" id="KW-1185">Reference proteome</keyword>
<proteinExistence type="predicted"/>
<accession>A0AAE1AN18</accession>
<comment type="caution">
    <text evidence="1">The sequence shown here is derived from an EMBL/GenBank/DDBJ whole genome shotgun (WGS) entry which is preliminary data.</text>
</comment>
<sequence>MFFWAQLIHSTVPRRIAPPVRSLKSKSPKSVCCWNCSDRVGNAALVFDSRPQGMLAVIIILLPSTQWPSFNSTLSSRAPAHISFTHPLGYAVMGLSQIR</sequence>
<organism evidence="1 2">
    <name type="scientific">Elysia crispata</name>
    <name type="common">lettuce slug</name>
    <dbReference type="NCBI Taxonomy" id="231223"/>
    <lineage>
        <taxon>Eukaryota</taxon>
        <taxon>Metazoa</taxon>
        <taxon>Spiralia</taxon>
        <taxon>Lophotrochozoa</taxon>
        <taxon>Mollusca</taxon>
        <taxon>Gastropoda</taxon>
        <taxon>Heterobranchia</taxon>
        <taxon>Euthyneura</taxon>
        <taxon>Panpulmonata</taxon>
        <taxon>Sacoglossa</taxon>
        <taxon>Placobranchoidea</taxon>
        <taxon>Plakobranchidae</taxon>
        <taxon>Elysia</taxon>
    </lineage>
</organism>
<evidence type="ECO:0000313" key="2">
    <source>
        <dbReference type="Proteomes" id="UP001283361"/>
    </source>
</evidence>
<gene>
    <name evidence="1" type="ORF">RRG08_038285</name>
</gene>
<dbReference type="AlphaFoldDB" id="A0AAE1AN18"/>
<name>A0AAE1AN18_9GAST</name>